<dbReference type="EMBL" id="ML734609">
    <property type="protein sequence ID" value="KAB8245682.1"/>
    <property type="molecule type" value="Genomic_DNA"/>
</dbReference>
<gene>
    <name evidence="1" type="ORF">BDV35DRAFT_356325</name>
</gene>
<accession>A0A5N6GTJ7</accession>
<reference evidence="1" key="1">
    <citation type="submission" date="2019-04" db="EMBL/GenBank/DDBJ databases">
        <title>Friends and foes A comparative genomics study of 23 Aspergillus species from section Flavi.</title>
        <authorList>
            <consortium name="DOE Joint Genome Institute"/>
            <person name="Kjaerbolling I."/>
            <person name="Vesth T."/>
            <person name="Frisvad J.C."/>
            <person name="Nybo J.L."/>
            <person name="Theobald S."/>
            <person name="Kildgaard S."/>
            <person name="Isbrandt T."/>
            <person name="Kuo A."/>
            <person name="Sato A."/>
            <person name="Lyhne E.K."/>
            <person name="Kogle M.E."/>
            <person name="Wiebenga A."/>
            <person name="Kun R.S."/>
            <person name="Lubbers R.J."/>
            <person name="Makela M.R."/>
            <person name="Barry K."/>
            <person name="Chovatia M."/>
            <person name="Clum A."/>
            <person name="Daum C."/>
            <person name="Haridas S."/>
            <person name="He G."/>
            <person name="LaButti K."/>
            <person name="Lipzen A."/>
            <person name="Mondo S."/>
            <person name="Riley R."/>
            <person name="Salamov A."/>
            <person name="Simmons B.A."/>
            <person name="Magnuson J.K."/>
            <person name="Henrissat B."/>
            <person name="Mortensen U.H."/>
            <person name="Larsen T.O."/>
            <person name="Devries R.P."/>
            <person name="Grigoriev I.V."/>
            <person name="Machida M."/>
            <person name="Baker S.E."/>
            <person name="Andersen M.R."/>
        </authorList>
    </citation>
    <scope>NUCLEOTIDE SEQUENCE [LARGE SCALE GENOMIC DNA]</scope>
    <source>
        <strain evidence="1">CBS 121.62</strain>
    </source>
</reference>
<name>A0A5N6GTJ7_ASPFL</name>
<dbReference type="Proteomes" id="UP000325434">
    <property type="component" value="Unassembled WGS sequence"/>
</dbReference>
<organism evidence="1">
    <name type="scientific">Aspergillus flavus</name>
    <dbReference type="NCBI Taxonomy" id="5059"/>
    <lineage>
        <taxon>Eukaryota</taxon>
        <taxon>Fungi</taxon>
        <taxon>Dikarya</taxon>
        <taxon>Ascomycota</taxon>
        <taxon>Pezizomycotina</taxon>
        <taxon>Eurotiomycetes</taxon>
        <taxon>Eurotiomycetidae</taxon>
        <taxon>Eurotiales</taxon>
        <taxon>Aspergillaceae</taxon>
        <taxon>Aspergillus</taxon>
        <taxon>Aspergillus subgen. Circumdati</taxon>
    </lineage>
</organism>
<dbReference type="AlphaFoldDB" id="A0A5N6GTJ7"/>
<sequence>MQSVGRKSIIAVFILFFWLSSPSLFHLSFTWSKRAPRVSLRSEFICILLDKTSPCNIHPPSTRMN</sequence>
<protein>
    <submittedName>
        <fullName evidence="1">Uncharacterized protein</fullName>
    </submittedName>
</protein>
<evidence type="ECO:0000313" key="1">
    <source>
        <dbReference type="EMBL" id="KAB8245682.1"/>
    </source>
</evidence>
<proteinExistence type="predicted"/>